<gene>
    <name evidence="1" type="ORF">QYM36_002200</name>
</gene>
<name>A0AA88I4C1_ARTSF</name>
<accession>A0AA88I4C1</accession>
<proteinExistence type="predicted"/>
<protein>
    <submittedName>
        <fullName evidence="1">Uncharacterized protein</fullName>
    </submittedName>
</protein>
<organism evidence="1 2">
    <name type="scientific">Artemia franciscana</name>
    <name type="common">Brine shrimp</name>
    <name type="synonym">Artemia sanfranciscana</name>
    <dbReference type="NCBI Taxonomy" id="6661"/>
    <lineage>
        <taxon>Eukaryota</taxon>
        <taxon>Metazoa</taxon>
        <taxon>Ecdysozoa</taxon>
        <taxon>Arthropoda</taxon>
        <taxon>Crustacea</taxon>
        <taxon>Branchiopoda</taxon>
        <taxon>Anostraca</taxon>
        <taxon>Artemiidae</taxon>
        <taxon>Artemia</taxon>
    </lineage>
</organism>
<reference evidence="1" key="1">
    <citation type="submission" date="2023-07" db="EMBL/GenBank/DDBJ databases">
        <title>Chromosome-level genome assembly of Artemia franciscana.</title>
        <authorList>
            <person name="Jo E."/>
        </authorList>
    </citation>
    <scope>NUCLEOTIDE SEQUENCE</scope>
    <source>
        <tissue evidence="1">Whole body</tissue>
    </source>
</reference>
<dbReference type="Proteomes" id="UP001187531">
    <property type="component" value="Unassembled WGS sequence"/>
</dbReference>
<keyword evidence="2" id="KW-1185">Reference proteome</keyword>
<dbReference type="EMBL" id="JAVRJZ010000004">
    <property type="protein sequence ID" value="KAK2723775.1"/>
    <property type="molecule type" value="Genomic_DNA"/>
</dbReference>
<comment type="caution">
    <text evidence="1">The sequence shown here is derived from an EMBL/GenBank/DDBJ whole genome shotgun (WGS) entry which is preliminary data.</text>
</comment>
<sequence length="170" mass="19864">MVCRVSLTRDQYQGLSYSNKVPPPDKLGKELGISVNLCRKGKIPVSEFCNKDLSDIVNEEKEFEYFTKIRDAQEITRFSFLRYEFILTTATKVQALSFDSEVRMGNEQRSTYVRRVVFPDEETNPYCHFTVRRDHLVDDALKIVSKDSLLSIYERPYSNAFTYNLVSQKF</sequence>
<evidence type="ECO:0000313" key="1">
    <source>
        <dbReference type="EMBL" id="KAK2723775.1"/>
    </source>
</evidence>
<evidence type="ECO:0000313" key="2">
    <source>
        <dbReference type="Proteomes" id="UP001187531"/>
    </source>
</evidence>
<dbReference type="AlphaFoldDB" id="A0AA88I4C1"/>